<dbReference type="EMBL" id="SJPL01000001">
    <property type="protein sequence ID" value="TWT68044.1"/>
    <property type="molecule type" value="Genomic_DNA"/>
</dbReference>
<dbReference type="InterPro" id="IPR003495">
    <property type="entry name" value="CobW/HypB/UreG_nucleotide-bd"/>
</dbReference>
<comment type="caution">
    <text evidence="3">The sequence shown here is derived from an EMBL/GenBank/DDBJ whole genome shotgun (WGS) entry which is preliminary data.</text>
</comment>
<feature type="region of interest" description="Disordered" evidence="1">
    <location>
        <begin position="349"/>
        <end position="368"/>
    </location>
</feature>
<dbReference type="SUPFAM" id="SSF52540">
    <property type="entry name" value="P-loop containing nucleoside triphosphate hydrolases"/>
    <property type="match status" value="1"/>
</dbReference>
<dbReference type="Gene3D" id="3.40.50.300">
    <property type="entry name" value="P-loop containing nucleotide triphosphate hydrolases"/>
    <property type="match status" value="1"/>
</dbReference>
<keyword evidence="4" id="KW-1185">Reference proteome</keyword>
<dbReference type="RefSeq" id="WP_146438095.1">
    <property type="nucleotide sequence ID" value="NZ_SJPL01000001.1"/>
</dbReference>
<dbReference type="AlphaFoldDB" id="A0A5C5XYS7"/>
<proteinExistence type="predicted"/>
<evidence type="ECO:0000259" key="2">
    <source>
        <dbReference type="Pfam" id="PF02492"/>
    </source>
</evidence>
<dbReference type="PANTHER" id="PTHR13748">
    <property type="entry name" value="COBW-RELATED"/>
    <property type="match status" value="1"/>
</dbReference>
<dbReference type="OrthoDB" id="9808822at2"/>
<organism evidence="3 4">
    <name type="scientific">Crateriforma conspicua</name>
    <dbReference type="NCBI Taxonomy" id="2527996"/>
    <lineage>
        <taxon>Bacteria</taxon>
        <taxon>Pseudomonadati</taxon>
        <taxon>Planctomycetota</taxon>
        <taxon>Planctomycetia</taxon>
        <taxon>Planctomycetales</taxon>
        <taxon>Planctomycetaceae</taxon>
        <taxon>Crateriforma</taxon>
    </lineage>
</organism>
<dbReference type="PANTHER" id="PTHR13748:SF62">
    <property type="entry name" value="COBW DOMAIN-CONTAINING PROTEIN"/>
    <property type="match status" value="1"/>
</dbReference>
<gene>
    <name evidence="3" type="primary">yciC_1</name>
    <name evidence="3" type="ORF">Pan14r_02820</name>
</gene>
<dbReference type="GO" id="GO:0005737">
    <property type="term" value="C:cytoplasm"/>
    <property type="evidence" value="ECO:0007669"/>
    <property type="project" value="TreeGrafter"/>
</dbReference>
<name>A0A5C5XYS7_9PLAN</name>
<feature type="domain" description="CobW/HypB/UreG nucleotide-binding" evidence="2">
    <location>
        <begin position="8"/>
        <end position="191"/>
    </location>
</feature>
<dbReference type="Pfam" id="PF02492">
    <property type="entry name" value="cobW"/>
    <property type="match status" value="1"/>
</dbReference>
<evidence type="ECO:0000256" key="1">
    <source>
        <dbReference type="SAM" id="MobiDB-lite"/>
    </source>
</evidence>
<evidence type="ECO:0000313" key="3">
    <source>
        <dbReference type="EMBL" id="TWT68044.1"/>
    </source>
</evidence>
<dbReference type="InterPro" id="IPR051316">
    <property type="entry name" value="Zinc-reg_GTPase_activator"/>
</dbReference>
<sequence>MSQPIRFVMLGGFLGAGKTTTLARLARHYQSQGKNVVIVTNDQADHLVDTHLLRNQGFDVGEVAGSCFCCNFDGLVGQMESLSQAHRPDVILAEPVGSCTDLIATIAVPMMQLLGERFEVAPYAVLLKPSHGQKILSGVGQRGFSPNAEYIFRKQLEEADVVVINRIDELDPSQRRLLETNVEKNFPERPIVAMSAKTGDGLDDLIRHIEQPAPKHNLFMEVDYDVYADGEAELGWLNATTAWQHSEPIDLDQTLTAVLNDLKDQFAAADAEVAHVKAIVQTDSDSAVANLVSNDSDVALSMPTGGLAATSFRMVVNARVAIAPETLESIVQRSLKQVADQTGAQLSVESIQSFRPGRPVPTHRATSS</sequence>
<dbReference type="Proteomes" id="UP000317238">
    <property type="component" value="Unassembled WGS sequence"/>
</dbReference>
<protein>
    <submittedName>
        <fullName evidence="3">Putative metal chaperone YciC</fullName>
    </submittedName>
</protein>
<accession>A0A5C5XYS7</accession>
<reference evidence="3 4" key="1">
    <citation type="submission" date="2019-02" db="EMBL/GenBank/DDBJ databases">
        <title>Deep-cultivation of Planctomycetes and their phenomic and genomic characterization uncovers novel biology.</title>
        <authorList>
            <person name="Wiegand S."/>
            <person name="Jogler M."/>
            <person name="Boedeker C."/>
            <person name="Pinto D."/>
            <person name="Vollmers J."/>
            <person name="Rivas-Marin E."/>
            <person name="Kohn T."/>
            <person name="Peeters S.H."/>
            <person name="Heuer A."/>
            <person name="Rast P."/>
            <person name="Oberbeckmann S."/>
            <person name="Bunk B."/>
            <person name="Jeske O."/>
            <person name="Meyerdierks A."/>
            <person name="Storesund J.E."/>
            <person name="Kallscheuer N."/>
            <person name="Luecker S."/>
            <person name="Lage O.M."/>
            <person name="Pohl T."/>
            <person name="Merkel B.J."/>
            <person name="Hornburger P."/>
            <person name="Mueller R.-W."/>
            <person name="Bruemmer F."/>
            <person name="Labrenz M."/>
            <person name="Spormann A.M."/>
            <person name="Op Den Camp H."/>
            <person name="Overmann J."/>
            <person name="Amann R."/>
            <person name="Jetten M.S.M."/>
            <person name="Mascher T."/>
            <person name="Medema M.H."/>
            <person name="Devos D.P."/>
            <person name="Kaster A.-K."/>
            <person name="Ovreas L."/>
            <person name="Rohde M."/>
            <person name="Galperin M.Y."/>
            <person name="Jogler C."/>
        </authorList>
    </citation>
    <scope>NUCLEOTIDE SEQUENCE [LARGE SCALE GENOMIC DNA]</scope>
    <source>
        <strain evidence="3 4">Pan14r</strain>
    </source>
</reference>
<dbReference type="InterPro" id="IPR027417">
    <property type="entry name" value="P-loop_NTPase"/>
</dbReference>
<evidence type="ECO:0000313" key="4">
    <source>
        <dbReference type="Proteomes" id="UP000317238"/>
    </source>
</evidence>